<evidence type="ECO:0008006" key="5">
    <source>
        <dbReference type="Google" id="ProtNLM"/>
    </source>
</evidence>
<dbReference type="InterPro" id="IPR055378">
    <property type="entry name" value="GH3_C"/>
</dbReference>
<evidence type="ECO:0000259" key="2">
    <source>
        <dbReference type="Pfam" id="PF23572"/>
    </source>
</evidence>
<dbReference type="Proteomes" id="UP000248745">
    <property type="component" value="Unassembled WGS sequence"/>
</dbReference>
<dbReference type="InterPro" id="IPR055377">
    <property type="entry name" value="GH3_M"/>
</dbReference>
<dbReference type="GO" id="GO:0005737">
    <property type="term" value="C:cytoplasm"/>
    <property type="evidence" value="ECO:0007669"/>
    <property type="project" value="TreeGrafter"/>
</dbReference>
<dbReference type="Pfam" id="PF23572">
    <property type="entry name" value="GH3_C"/>
    <property type="match status" value="1"/>
</dbReference>
<dbReference type="GO" id="GO:0016881">
    <property type="term" value="F:acid-amino acid ligase activity"/>
    <property type="evidence" value="ECO:0007669"/>
    <property type="project" value="TreeGrafter"/>
</dbReference>
<dbReference type="PANTHER" id="PTHR31901:SF9">
    <property type="entry name" value="GH3 DOMAIN-CONTAINING PROTEIN"/>
    <property type="match status" value="1"/>
</dbReference>
<dbReference type="RefSeq" id="WP_111000983.1">
    <property type="nucleotide sequence ID" value="NZ_QKTW01000029.1"/>
</dbReference>
<dbReference type="PANTHER" id="PTHR31901">
    <property type="entry name" value="GH3 DOMAIN-CONTAINING PROTEIN"/>
    <property type="match status" value="1"/>
</dbReference>
<proteinExistence type="predicted"/>
<evidence type="ECO:0000259" key="1">
    <source>
        <dbReference type="Pfam" id="PF23571"/>
    </source>
</evidence>
<feature type="domain" description="GH3 C-terminal" evidence="2">
    <location>
        <begin position="381"/>
        <end position="493"/>
    </location>
</feature>
<dbReference type="OrthoDB" id="5678283at2"/>
<protein>
    <recommendedName>
        <fullName evidence="5">GH3 auxin-responsive promoter family protein</fullName>
    </recommendedName>
</protein>
<evidence type="ECO:0000313" key="4">
    <source>
        <dbReference type="Proteomes" id="UP000248745"/>
    </source>
</evidence>
<reference evidence="3 4" key="1">
    <citation type="submission" date="2018-06" db="EMBL/GenBank/DDBJ databases">
        <title>Mucibacter soli gen. nov., sp. nov., a new member of the family Chitinophagaceae producing mucin.</title>
        <authorList>
            <person name="Kim M.-K."/>
            <person name="Park S."/>
            <person name="Kim T.-S."/>
            <person name="Joung Y."/>
            <person name="Han J.-H."/>
            <person name="Kim S.B."/>
        </authorList>
    </citation>
    <scope>NUCLEOTIDE SEQUENCE [LARGE SCALE GENOMIC DNA]</scope>
    <source>
        <strain evidence="3 4">R1-15</strain>
    </source>
</reference>
<gene>
    <name evidence="3" type="ORF">DN068_21295</name>
</gene>
<dbReference type="Pfam" id="PF23571">
    <property type="entry name" value="GH3_M"/>
    <property type="match status" value="1"/>
</dbReference>
<dbReference type="InterPro" id="IPR004993">
    <property type="entry name" value="GH3"/>
</dbReference>
<keyword evidence="4" id="KW-1185">Reference proteome</keyword>
<dbReference type="Pfam" id="PF03321">
    <property type="entry name" value="GH3"/>
    <property type="match status" value="1"/>
</dbReference>
<organism evidence="3 4">
    <name type="scientific">Taibaiella soli</name>
    <dbReference type="NCBI Taxonomy" id="1649169"/>
    <lineage>
        <taxon>Bacteria</taxon>
        <taxon>Pseudomonadati</taxon>
        <taxon>Bacteroidota</taxon>
        <taxon>Chitinophagia</taxon>
        <taxon>Chitinophagales</taxon>
        <taxon>Chitinophagaceae</taxon>
        <taxon>Taibaiella</taxon>
    </lineage>
</organism>
<feature type="domain" description="GH3 middle" evidence="1">
    <location>
        <begin position="296"/>
        <end position="365"/>
    </location>
</feature>
<dbReference type="EMBL" id="QKTW01000029">
    <property type="protein sequence ID" value="PZF70853.1"/>
    <property type="molecule type" value="Genomic_DNA"/>
</dbReference>
<sequence>MSLISPALKGYFKLRLSAIDNFMLNPIDTQRQVFNGLIGSAQFTEYGKKYNFEKINSFADFQQRVPINDYDTLKGYIQRILEGNQNVLWPSEISWFAKSSGTTSDKSKFIPVSKESLDDTHYKSGKDVLALYLRQYPESKVMGGKCLVIGGSHQVNQLSADSFYGDLSAVMLQNMPFSGQIMRTPDLSIALMSEWEEKIEKIARTTMQENVTFIAGVPTWTIVLIKRIFEIAGTQNLTDIWPNLELYIHGGVSFKPYREQFQQFIPSPGMHYLETYNASEGFFAASDDPNDEGMLLFLNHGIFYEFMPMEEYGKEEPKTLTLKEVELNKNYALIISTNAGLWRYLVGDTIQFTSLHPFRIKVTGRLKFFINAFGEEVIVDNTDQALAVASAKTGAIVNDYTAAPVYMTGESNGAHEWIIEFEKLPVPLEVFVRELDAALRAVNSDYDAKRHKDIALRMPVVHVMPKGGFNLWLKQKGKLGGQNKIPRLSNERKWLEEILPFTKM</sequence>
<name>A0A2W2BSY1_9BACT</name>
<accession>A0A2W2BSY1</accession>
<evidence type="ECO:0000313" key="3">
    <source>
        <dbReference type="EMBL" id="PZF70853.1"/>
    </source>
</evidence>
<comment type="caution">
    <text evidence="3">The sequence shown here is derived from an EMBL/GenBank/DDBJ whole genome shotgun (WGS) entry which is preliminary data.</text>
</comment>
<dbReference type="AlphaFoldDB" id="A0A2W2BSY1"/>